<organism evidence="8 9">
    <name type="scientific">Leucocoprinus birnbaumii</name>
    <dbReference type="NCBI Taxonomy" id="56174"/>
    <lineage>
        <taxon>Eukaryota</taxon>
        <taxon>Fungi</taxon>
        <taxon>Dikarya</taxon>
        <taxon>Basidiomycota</taxon>
        <taxon>Agaricomycotina</taxon>
        <taxon>Agaricomycetes</taxon>
        <taxon>Agaricomycetidae</taxon>
        <taxon>Agaricales</taxon>
        <taxon>Agaricineae</taxon>
        <taxon>Agaricaceae</taxon>
        <taxon>Leucocoprinus</taxon>
    </lineage>
</organism>
<evidence type="ECO:0000259" key="4">
    <source>
        <dbReference type="Pfam" id="PF24097"/>
    </source>
</evidence>
<feature type="domain" description="Nucleoporin POM152 immunoglobulin-like" evidence="3">
    <location>
        <begin position="901"/>
        <end position="976"/>
    </location>
</feature>
<dbReference type="GO" id="GO:0006999">
    <property type="term" value="P:nuclear pore organization"/>
    <property type="evidence" value="ECO:0007669"/>
    <property type="project" value="TreeGrafter"/>
</dbReference>
<sequence>MSASASKPAVVQPKDKPLIPENYLDVPSQRLYYLSLGALCQSIKLFEFIWPLNWNDNRLALYRKWIVVDFLLIAVLALLRIPRLTYSKATIILLFSAALFFDGLLFGGISLNFGSSSKSSRGATQGETAGTLEARSSTDEQFSLLDVLRPLSFGLVQSSYGRDQHLLGQHTVRMSPISTAHLNPDGHNHCLAQSSNHILIPLLLNNTNIAALKYSISPLNAPSEKTIVEVSAKQLEQNRQELLQLVSTPLPQVNPEEEDEYDDDDDDDDSKLNPTTLQKSQDLVYIRISKPGIVRLEHVLDVARNEARLIQPSEVIIVPCPQVAFVDTTESVDSDAVRCAGQANNLDLMIAVNGVPPLSLRWLKTINAKTDQYLVEGIEEDYRSSASKSDTMDSQVARRSLVPQTVKIPLSISLNEPGTHLYALEEVIDGQGNTVRVGTESAVVDSDTVSKTETTRSFVVLRQPLVSFRDCNLQHPKSLTIDSTVNLELTVKELDSFDSPWEVKLNYQPPRGLPAGAKVDSKLKPRDLLLKTPGGREVLTLKAEAPGDYTVVSIKGKHCPGEVLSPDTCTVVEKPKPSARIEWKRIHECSGDTGVSVSLILHGTPSFLLYYKEQLDNQPPVERSIQFDYSRGELTMKPEKSGRYIFTFVAISDHNYKRVPLDGPSIEQVVHPLATADFVGSASNIKSVSSCTGDTVPVDVDLRGTGPWNVEFQIIGPTSTESFHITGVTKPRHRAQIPIPEDLRQTSGSFEINLISAEDIYCKRPVNVKGIVVNVKRTWPTAQFYGKHDQRHVTITQGEQASLPLRLTGDGPWRLRYRLVNGDEEKTLRALLHSPNDNLRVTEKGTYEIIGIDDKLCPGTIVSGQGTYDVDWIPRPSAKLSSSTAAQYDSYNGSYILQPICEGDNDHVDLDLTGRPPFQIMYNIAQDNEAGGTKLVDQPTFNSIQPHTRFQLQTSTAGRMYYEVKQVGDAAYPLEKHKAAVIPRSERLLFEQQVMRRPSVRFKNRNRITYCQNDALTPQDPSSNDGILMFQGTPPFSLTLSIKDIAASDVETQTIEVHDHVWRLSIPSYQFKSIGSYLVTIESVRDSSNCAQSALDSMFSSIWIDVAETAAIIPFGGREDICVGDTARFQLEGIPPWTVGYRIGSRAHSQEVKTSPFSLVTTQPGELVVTSIAHQQKMCKATVTDIKYRVHSLPSAQVGHGKRIIQDIHEGDQAEIVFSLIGEPPFTFTYQRSELSPKKGGKPGKVLETHTVSRVQSTEYSIFSALEGTWTVTSISDRYCRYPPLQVEVDEKTR</sequence>
<dbReference type="Pfam" id="PF23664">
    <property type="entry name" value="Ig_Pom152"/>
    <property type="match status" value="2"/>
</dbReference>
<evidence type="ECO:0000259" key="3">
    <source>
        <dbReference type="Pfam" id="PF23664"/>
    </source>
</evidence>
<protein>
    <recommendedName>
        <fullName evidence="10">Nucleoporin Pom152</fullName>
    </recommendedName>
</protein>
<feature type="domain" description="Nucleoporin POM152 first Ig-like" evidence="6">
    <location>
        <begin position="179"/>
        <end position="316"/>
    </location>
</feature>
<dbReference type="InterPro" id="IPR056542">
    <property type="entry name" value="Ig-like_POM152_1st"/>
</dbReference>
<dbReference type="PANTHER" id="PTHR28206">
    <property type="entry name" value="NUCLEOPORIN POM152"/>
    <property type="match status" value="1"/>
</dbReference>
<feature type="transmembrane region" description="Helical" evidence="2">
    <location>
        <begin position="91"/>
        <end position="111"/>
    </location>
</feature>
<keyword evidence="2" id="KW-0812">Transmembrane</keyword>
<dbReference type="InterPro" id="IPR056543">
    <property type="entry name" value="Ig-like_POM152_9th"/>
</dbReference>
<dbReference type="PANTHER" id="PTHR28206:SF1">
    <property type="entry name" value="NUCLEOPORIN POM152"/>
    <property type="match status" value="1"/>
</dbReference>
<dbReference type="InterPro" id="IPR056540">
    <property type="entry name" value="TMD_POM152"/>
</dbReference>
<comment type="caution">
    <text evidence="8">The sequence shown here is derived from an EMBL/GenBank/DDBJ whole genome shotgun (WGS) entry which is preliminary data.</text>
</comment>
<dbReference type="GO" id="GO:0006606">
    <property type="term" value="P:protein import into nucleus"/>
    <property type="evidence" value="ECO:0007669"/>
    <property type="project" value="TreeGrafter"/>
</dbReference>
<proteinExistence type="predicted"/>
<dbReference type="Pfam" id="PF24097">
    <property type="entry name" value="TMD_POM152"/>
    <property type="match status" value="1"/>
</dbReference>
<evidence type="ECO:0000256" key="2">
    <source>
        <dbReference type="SAM" id="Phobius"/>
    </source>
</evidence>
<feature type="transmembrane region" description="Helical" evidence="2">
    <location>
        <begin position="31"/>
        <end position="50"/>
    </location>
</feature>
<evidence type="ECO:0000259" key="6">
    <source>
        <dbReference type="Pfam" id="PF24519"/>
    </source>
</evidence>
<feature type="compositionally biased region" description="Polar residues" evidence="1">
    <location>
        <begin position="116"/>
        <end position="128"/>
    </location>
</feature>
<dbReference type="Pfam" id="PF24312">
    <property type="entry name" value="Ig-like_POM152"/>
    <property type="match status" value="2"/>
</dbReference>
<dbReference type="GO" id="GO:0070762">
    <property type="term" value="C:nuclear pore transmembrane ring"/>
    <property type="evidence" value="ECO:0007669"/>
    <property type="project" value="TreeGrafter"/>
</dbReference>
<dbReference type="InterPro" id="IPR056544">
    <property type="entry name" value="Ig_POM152"/>
</dbReference>
<feature type="region of interest" description="Disordered" evidence="1">
    <location>
        <begin position="245"/>
        <end position="276"/>
    </location>
</feature>
<dbReference type="Pfam" id="PF24527">
    <property type="entry name" value="Ig-like_Pom152_9"/>
    <property type="match status" value="1"/>
</dbReference>
<evidence type="ECO:0000313" key="9">
    <source>
        <dbReference type="Proteomes" id="UP001213000"/>
    </source>
</evidence>
<feature type="domain" description="Nucleoporin POM152 Ig-like" evidence="5">
    <location>
        <begin position="780"/>
        <end position="863"/>
    </location>
</feature>
<evidence type="ECO:0008006" key="10">
    <source>
        <dbReference type="Google" id="ProtNLM"/>
    </source>
</evidence>
<feature type="region of interest" description="Disordered" evidence="1">
    <location>
        <begin position="116"/>
        <end position="135"/>
    </location>
</feature>
<accession>A0AAD5YNP7</accession>
<evidence type="ECO:0000259" key="5">
    <source>
        <dbReference type="Pfam" id="PF24312"/>
    </source>
</evidence>
<evidence type="ECO:0000259" key="7">
    <source>
        <dbReference type="Pfam" id="PF24527"/>
    </source>
</evidence>
<dbReference type="InterPro" id="IPR037701">
    <property type="entry name" value="Pom152"/>
</dbReference>
<dbReference type="InterPro" id="IPR056541">
    <property type="entry name" value="Ig-like_POM152"/>
</dbReference>
<dbReference type="EMBL" id="JANIEX010000743">
    <property type="protein sequence ID" value="KAJ3563589.1"/>
    <property type="molecule type" value="Genomic_DNA"/>
</dbReference>
<dbReference type="Proteomes" id="UP001213000">
    <property type="component" value="Unassembled WGS sequence"/>
</dbReference>
<feature type="domain" description="Nucleoporin POM152 Ig-like" evidence="5">
    <location>
        <begin position="463"/>
        <end position="569"/>
    </location>
</feature>
<name>A0AAD5YNP7_9AGAR</name>
<reference evidence="8" key="1">
    <citation type="submission" date="2022-07" db="EMBL/GenBank/DDBJ databases">
        <title>Genome Sequence of Leucocoprinus birnbaumii.</title>
        <authorList>
            <person name="Buettner E."/>
        </authorList>
    </citation>
    <scope>NUCLEOTIDE SEQUENCE</scope>
    <source>
        <strain evidence="8">VT141</strain>
    </source>
</reference>
<keyword evidence="2" id="KW-0472">Membrane</keyword>
<feature type="domain" description="Nucleoporin POM152 immunoglobulin-like" evidence="3">
    <location>
        <begin position="574"/>
        <end position="675"/>
    </location>
</feature>
<feature type="transmembrane region" description="Helical" evidence="2">
    <location>
        <begin position="62"/>
        <end position="79"/>
    </location>
</feature>
<feature type="domain" description="Nucleoporin POM152 ninth Ig-like" evidence="7">
    <location>
        <begin position="1111"/>
        <end position="1185"/>
    </location>
</feature>
<dbReference type="GO" id="GO:0017056">
    <property type="term" value="F:structural constituent of nuclear pore"/>
    <property type="evidence" value="ECO:0007669"/>
    <property type="project" value="InterPro"/>
</dbReference>
<feature type="compositionally biased region" description="Acidic residues" evidence="1">
    <location>
        <begin position="255"/>
        <end position="269"/>
    </location>
</feature>
<evidence type="ECO:0000256" key="1">
    <source>
        <dbReference type="SAM" id="MobiDB-lite"/>
    </source>
</evidence>
<gene>
    <name evidence="8" type="ORF">NP233_g8846</name>
</gene>
<keyword evidence="9" id="KW-1185">Reference proteome</keyword>
<dbReference type="Pfam" id="PF24519">
    <property type="entry name" value="Ig-like_Pom152_1"/>
    <property type="match status" value="1"/>
</dbReference>
<evidence type="ECO:0000313" key="8">
    <source>
        <dbReference type="EMBL" id="KAJ3563589.1"/>
    </source>
</evidence>
<feature type="domain" description="Nucleoporin POM152 N-terminal transmembrane" evidence="4">
    <location>
        <begin position="25"/>
        <end position="110"/>
    </location>
</feature>
<keyword evidence="2" id="KW-1133">Transmembrane helix</keyword>